<name>D2W0T0_NAEGR</name>
<reference evidence="5 6" key="1">
    <citation type="journal article" date="2010" name="Cell">
        <title>The genome of Naegleria gruberi illuminates early eukaryotic versatility.</title>
        <authorList>
            <person name="Fritz-Laylin L.K."/>
            <person name="Prochnik S.E."/>
            <person name="Ginger M.L."/>
            <person name="Dacks J.B."/>
            <person name="Carpenter M.L."/>
            <person name="Field M.C."/>
            <person name="Kuo A."/>
            <person name="Paredez A."/>
            <person name="Chapman J."/>
            <person name="Pham J."/>
            <person name="Shu S."/>
            <person name="Neupane R."/>
            <person name="Cipriano M."/>
            <person name="Mancuso J."/>
            <person name="Tu H."/>
            <person name="Salamov A."/>
            <person name="Lindquist E."/>
            <person name="Shapiro H."/>
            <person name="Lucas S."/>
            <person name="Grigoriev I.V."/>
            <person name="Cande W.Z."/>
            <person name="Fulton C."/>
            <person name="Rokhsar D.S."/>
            <person name="Dawson S.C."/>
        </authorList>
    </citation>
    <scope>NUCLEOTIDE SEQUENCE [LARGE SCALE GENOMIC DNA]</scope>
    <source>
        <strain evidence="5 6">NEG-M</strain>
    </source>
</reference>
<dbReference type="Pfam" id="PF25390">
    <property type="entry name" value="WD40_RLD"/>
    <property type="match status" value="1"/>
</dbReference>
<dbReference type="eggNOG" id="KOG0941">
    <property type="taxonomic scope" value="Eukaryota"/>
</dbReference>
<feature type="repeat" description="RCC1" evidence="2">
    <location>
        <begin position="126"/>
        <end position="183"/>
    </location>
</feature>
<dbReference type="Proteomes" id="UP000006671">
    <property type="component" value="Unassembled WGS sequence"/>
</dbReference>
<feature type="region of interest" description="Disordered" evidence="3">
    <location>
        <begin position="68"/>
        <end position="99"/>
    </location>
</feature>
<protein>
    <submittedName>
        <fullName evidence="5">Alpha-tubulin suppressor domain-containing protein</fullName>
    </submittedName>
</protein>
<evidence type="ECO:0000313" key="6">
    <source>
        <dbReference type="Proteomes" id="UP000006671"/>
    </source>
</evidence>
<proteinExistence type="predicted"/>
<dbReference type="PROSITE" id="PS50012">
    <property type="entry name" value="RCC1_3"/>
    <property type="match status" value="4"/>
</dbReference>
<evidence type="ECO:0000313" key="5">
    <source>
        <dbReference type="EMBL" id="EFC37391.1"/>
    </source>
</evidence>
<keyword evidence="6" id="KW-1185">Reference proteome</keyword>
<dbReference type="PROSITE" id="PS00626">
    <property type="entry name" value="RCC1_2"/>
    <property type="match status" value="2"/>
</dbReference>
<dbReference type="SUPFAM" id="SSF54695">
    <property type="entry name" value="POZ domain"/>
    <property type="match status" value="1"/>
</dbReference>
<accession>D2W0T0</accession>
<keyword evidence="1" id="KW-0677">Repeat</keyword>
<dbReference type="RefSeq" id="XP_002670135.1">
    <property type="nucleotide sequence ID" value="XM_002670089.1"/>
</dbReference>
<dbReference type="InterPro" id="IPR000408">
    <property type="entry name" value="Reg_chr_condens"/>
</dbReference>
<dbReference type="Gene3D" id="2.130.10.30">
    <property type="entry name" value="Regulator of chromosome condensation 1/beta-lactamase-inhibitor protein II"/>
    <property type="match status" value="2"/>
</dbReference>
<dbReference type="InParanoid" id="D2W0T0"/>
<feature type="compositionally biased region" description="Basic and acidic residues" evidence="3">
    <location>
        <begin position="79"/>
        <end position="88"/>
    </location>
</feature>
<evidence type="ECO:0000256" key="2">
    <source>
        <dbReference type="PROSITE-ProRule" id="PRU00235"/>
    </source>
</evidence>
<evidence type="ECO:0000259" key="4">
    <source>
        <dbReference type="PROSITE" id="PS50097"/>
    </source>
</evidence>
<feature type="compositionally biased region" description="Acidic residues" evidence="3">
    <location>
        <begin position="90"/>
        <end position="99"/>
    </location>
</feature>
<dbReference type="EMBL" id="GG738919">
    <property type="protein sequence ID" value="EFC37391.1"/>
    <property type="molecule type" value="Genomic_DNA"/>
</dbReference>
<dbReference type="PANTHER" id="PTHR22872">
    <property type="entry name" value="BTK-BINDING PROTEIN-RELATED"/>
    <property type="match status" value="1"/>
</dbReference>
<feature type="domain" description="BTB" evidence="4">
    <location>
        <begin position="766"/>
        <end position="839"/>
    </location>
</feature>
<sequence>MLPQQVIDIVDDDDDESTTIQQHASSSIHNNNNFSTLNGHLVSSSNGESSRSRFAGAFSIDDSFSGDNDALSPYTPSKRKLEEIKSFEEPTSEDDDDVYGDVNLDQLIMNYEKTKSASSSSSENSSSYFVTGSNMFGMLGLGNPVSDSAKISSFTRLNNPAIDPSQVKFLACGHYHTILLTKENQLYACGKNNYGQLGMGNLTKVVNIFKFVDSSLNGMPKELITDIKCGRYHTMFITNQPNDNVWVCGKNKTGQMSLPSMNIYPSPQRLITQFSGKVLFASCGSEYTFIKTTDHIYACGDNSRGQCGVGIELPQIKKFTVVRDPLFIRQDIVQIECGEFHTLFLTASGEIWGAGTTVNGQLGLDPVVLGKQNLYSPTKIPVSNNEPIKSISCGFHHSAFLTKTGKIFICGRNGDGQLATGETVPRLFSFTHIPLSASSLGHHFVQDLYCYSYYSIAITDKREMFLTGSNKCGQLGCLETPKIEKFSRTFKHRVMNVYCGRDTLMVEAENKEYTEAVHEDTLGKLLDFDNEDIMSLLDSYIICSDDKQYPILYDFVMARFPFFEAFSKDVSGVPSLERPSKKRKSRGESSIRIIDLSSISTLSSKSVLKILKYIYTDVLDDFGTTIQEDLDVILWIAEKSNKDFSSGPPSISNIARYVKLVLQNTLSGITNGTVVKTLSALQLFKNHPLIESIYRHCIALIRKIEKTYTINEIKDYNDLSKEALIEALTAGENYHCLGSSDVSIPPSTFSEDMESLYAKTQTTNSGDVKLVLSKSTTIHAHKAILAVKCDFFRVKFTSGMCDMDSFDISDDSEEEDKEEVQAHISFIKYLYTNQVLLNGSNAVSFLTKWNFYSMDINHQISLRCQSIIIEGLTESNVLEFQKSFFFDRSSPYHHLRKACVQALISHWPAINQRYTKKQIQDHMTFDQYIKITQAFLKLQAKTNNTV</sequence>
<evidence type="ECO:0000256" key="1">
    <source>
        <dbReference type="ARBA" id="ARBA00022737"/>
    </source>
</evidence>
<dbReference type="PROSITE" id="PS50097">
    <property type="entry name" value="BTB"/>
    <property type="match status" value="1"/>
</dbReference>
<dbReference type="InterPro" id="IPR051625">
    <property type="entry name" value="Signaling_Regulatory_Domain"/>
</dbReference>
<dbReference type="InterPro" id="IPR000210">
    <property type="entry name" value="BTB/POZ_dom"/>
</dbReference>
<dbReference type="VEuPathDB" id="AmoebaDB:NAEGRDRAFT_81955"/>
<dbReference type="AlphaFoldDB" id="D2W0T0"/>
<dbReference type="SUPFAM" id="SSF50985">
    <property type="entry name" value="RCC1/BLIP-II"/>
    <property type="match status" value="1"/>
</dbReference>
<dbReference type="InterPro" id="IPR009091">
    <property type="entry name" value="RCC1/BLIP-II"/>
</dbReference>
<feature type="repeat" description="RCC1" evidence="2">
    <location>
        <begin position="349"/>
        <end position="404"/>
    </location>
</feature>
<organism evidence="6">
    <name type="scientific">Naegleria gruberi</name>
    <name type="common">Amoeba</name>
    <dbReference type="NCBI Taxonomy" id="5762"/>
    <lineage>
        <taxon>Eukaryota</taxon>
        <taxon>Discoba</taxon>
        <taxon>Heterolobosea</taxon>
        <taxon>Tetramitia</taxon>
        <taxon>Eutetramitia</taxon>
        <taxon>Vahlkampfiidae</taxon>
        <taxon>Naegleria</taxon>
    </lineage>
</organism>
<dbReference type="Gene3D" id="3.30.710.10">
    <property type="entry name" value="Potassium Channel Kv1.1, Chain A"/>
    <property type="match status" value="1"/>
</dbReference>
<dbReference type="OrthoDB" id="10256179at2759"/>
<feature type="repeat" description="RCC1" evidence="2">
    <location>
        <begin position="294"/>
        <end position="348"/>
    </location>
</feature>
<dbReference type="KEGG" id="ngr:NAEGRDRAFT_81955"/>
<evidence type="ECO:0000256" key="3">
    <source>
        <dbReference type="SAM" id="MobiDB-lite"/>
    </source>
</evidence>
<dbReference type="Pfam" id="PF00651">
    <property type="entry name" value="BTB"/>
    <property type="match status" value="1"/>
</dbReference>
<feature type="repeat" description="RCC1" evidence="2">
    <location>
        <begin position="184"/>
        <end position="240"/>
    </location>
</feature>
<dbReference type="OMA" id="HHLRKAC"/>
<dbReference type="InterPro" id="IPR011333">
    <property type="entry name" value="SKP1/BTB/POZ_sf"/>
</dbReference>
<dbReference type="InterPro" id="IPR058923">
    <property type="entry name" value="RCC1-like_dom"/>
</dbReference>
<gene>
    <name evidence="5" type="ORF">NAEGRDRAFT_81955</name>
</gene>
<dbReference type="GeneID" id="8857306"/>
<dbReference type="PRINTS" id="PR00633">
    <property type="entry name" value="RCCNDNSATION"/>
</dbReference>